<proteinExistence type="predicted"/>
<organism evidence="3 4">
    <name type="scientific">Actinacidiphila alni</name>
    <dbReference type="NCBI Taxonomy" id="380248"/>
    <lineage>
        <taxon>Bacteria</taxon>
        <taxon>Bacillati</taxon>
        <taxon>Actinomycetota</taxon>
        <taxon>Actinomycetes</taxon>
        <taxon>Kitasatosporales</taxon>
        <taxon>Streptomycetaceae</taxon>
        <taxon>Actinacidiphila</taxon>
    </lineage>
</organism>
<evidence type="ECO:0000313" key="3">
    <source>
        <dbReference type="EMBL" id="SFF79700.1"/>
    </source>
</evidence>
<feature type="region of interest" description="Disordered" evidence="1">
    <location>
        <begin position="1"/>
        <end position="20"/>
    </location>
</feature>
<dbReference type="Proteomes" id="UP000199323">
    <property type="component" value="Unassembled WGS sequence"/>
</dbReference>
<dbReference type="AlphaFoldDB" id="A0A1I2LML2"/>
<dbReference type="EMBL" id="FONG01000029">
    <property type="protein sequence ID" value="SFF79700.1"/>
    <property type="molecule type" value="Genomic_DNA"/>
</dbReference>
<gene>
    <name evidence="3" type="ORF">SAMN05216251_12952</name>
</gene>
<keyword evidence="2" id="KW-0472">Membrane</keyword>
<feature type="transmembrane region" description="Helical" evidence="2">
    <location>
        <begin position="30"/>
        <end position="49"/>
    </location>
</feature>
<name>A0A1I2LML2_9ACTN</name>
<evidence type="ECO:0000313" key="4">
    <source>
        <dbReference type="Proteomes" id="UP000199323"/>
    </source>
</evidence>
<accession>A0A1I2LML2</accession>
<dbReference type="STRING" id="380248.SAMN05216251_12952"/>
<evidence type="ECO:0000256" key="1">
    <source>
        <dbReference type="SAM" id="MobiDB-lite"/>
    </source>
</evidence>
<protein>
    <submittedName>
        <fullName evidence="3">Uncharacterized protein</fullName>
    </submittedName>
</protein>
<sequence length="93" mass="9660">MTQPDDSAPVHRAPAGTEPDSAVRHWGRRLYLLGALVYAVGISVALLVGRPTARAAGWTVAWAAIVLAAGGAGLLLLRRHKAAKARRSVGDGV</sequence>
<keyword evidence="2" id="KW-1133">Transmembrane helix</keyword>
<keyword evidence="2" id="KW-0812">Transmembrane</keyword>
<feature type="transmembrane region" description="Helical" evidence="2">
    <location>
        <begin position="55"/>
        <end position="77"/>
    </location>
</feature>
<reference evidence="3 4" key="1">
    <citation type="submission" date="2016-10" db="EMBL/GenBank/DDBJ databases">
        <authorList>
            <person name="de Groot N.N."/>
        </authorList>
    </citation>
    <scope>NUCLEOTIDE SEQUENCE [LARGE SCALE GENOMIC DNA]</scope>
    <source>
        <strain evidence="3 4">CGMCC 4.3510</strain>
    </source>
</reference>
<keyword evidence="4" id="KW-1185">Reference proteome</keyword>
<evidence type="ECO:0000256" key="2">
    <source>
        <dbReference type="SAM" id="Phobius"/>
    </source>
</evidence>